<dbReference type="PRINTS" id="PR01438">
    <property type="entry name" value="UNVRSLSTRESS"/>
</dbReference>
<sequence length="307" mass="35847">MKTILLLTDFSEKSQNAAEFAWQLASNANANLIFYNAYYVPQGTVFAGIYTSYYSDFTGFKKESMKKLKFQAEKVKEKFAHTKVKHIPQIKCENEIGDLGDNIHNFLDKKDIWMIVMGDKRTDGFLNHIIYTSDTREVIAKAKCPIMLVPQHAQFTGFKKLVFTSAEFDQNDLKTLDFLAELADPFKSEIIVTHVSPKHKKEDEITKLPKDVYTAWSEMKYKKLSFHEMKSEEVTEAIMKYAHVEDIDLITLIHKKYPFFEDLFHTSTTKKMLDYHKIPLLVFPSDFRLEEDTKQKTTKKKLQYEKS</sequence>
<dbReference type="InterPro" id="IPR006016">
    <property type="entry name" value="UspA"/>
</dbReference>
<evidence type="ECO:0000313" key="4">
    <source>
        <dbReference type="Proteomes" id="UP000308181"/>
    </source>
</evidence>
<organism evidence="3 4">
    <name type="scientific">Pedobacter cryophilus</name>
    <dbReference type="NCBI Taxonomy" id="2571271"/>
    <lineage>
        <taxon>Bacteria</taxon>
        <taxon>Pseudomonadati</taxon>
        <taxon>Bacteroidota</taxon>
        <taxon>Sphingobacteriia</taxon>
        <taxon>Sphingobacteriales</taxon>
        <taxon>Sphingobacteriaceae</taxon>
        <taxon>Pedobacter</taxon>
    </lineage>
</organism>
<proteinExistence type="inferred from homology"/>
<dbReference type="AlphaFoldDB" id="A0A4V5NYY2"/>
<comment type="similarity">
    <text evidence="1">Belongs to the universal stress protein A family.</text>
</comment>
<dbReference type="Proteomes" id="UP000308181">
    <property type="component" value="Unassembled WGS sequence"/>
</dbReference>
<protein>
    <submittedName>
        <fullName evidence="3">Universal stress protein</fullName>
    </submittedName>
</protein>
<keyword evidence="4" id="KW-1185">Reference proteome</keyword>
<name>A0A4V5NYY2_9SPHI</name>
<dbReference type="InterPro" id="IPR014729">
    <property type="entry name" value="Rossmann-like_a/b/a_fold"/>
</dbReference>
<dbReference type="OrthoDB" id="9788959at2"/>
<dbReference type="Pfam" id="PF00582">
    <property type="entry name" value="Usp"/>
    <property type="match status" value="2"/>
</dbReference>
<evidence type="ECO:0000313" key="3">
    <source>
        <dbReference type="EMBL" id="TKB97647.1"/>
    </source>
</evidence>
<feature type="domain" description="UspA" evidence="2">
    <location>
        <begin position="170"/>
        <end position="284"/>
    </location>
</feature>
<accession>A0A4V5NYY2</accession>
<dbReference type="Gene3D" id="3.40.50.620">
    <property type="entry name" value="HUPs"/>
    <property type="match status" value="2"/>
</dbReference>
<dbReference type="RefSeq" id="WP_136826222.1">
    <property type="nucleotide sequence ID" value="NZ_SWBP01000003.1"/>
</dbReference>
<dbReference type="EMBL" id="SWBP01000003">
    <property type="protein sequence ID" value="TKB97647.1"/>
    <property type="molecule type" value="Genomic_DNA"/>
</dbReference>
<evidence type="ECO:0000259" key="2">
    <source>
        <dbReference type="Pfam" id="PF00582"/>
    </source>
</evidence>
<dbReference type="CDD" id="cd00293">
    <property type="entry name" value="USP-like"/>
    <property type="match status" value="1"/>
</dbReference>
<evidence type="ECO:0000256" key="1">
    <source>
        <dbReference type="ARBA" id="ARBA00008791"/>
    </source>
</evidence>
<dbReference type="PANTHER" id="PTHR46268:SF6">
    <property type="entry name" value="UNIVERSAL STRESS PROTEIN UP12"/>
    <property type="match status" value="1"/>
</dbReference>
<dbReference type="SUPFAM" id="SSF52402">
    <property type="entry name" value="Adenine nucleotide alpha hydrolases-like"/>
    <property type="match status" value="2"/>
</dbReference>
<reference evidence="3 4" key="1">
    <citation type="submission" date="2019-04" db="EMBL/GenBank/DDBJ databases">
        <title>Pedobacter sp. AR-3-17 sp. nov., isolated from Arctic soil.</title>
        <authorList>
            <person name="Dahal R.H."/>
            <person name="Kim D.-U."/>
        </authorList>
    </citation>
    <scope>NUCLEOTIDE SEQUENCE [LARGE SCALE GENOMIC DNA]</scope>
    <source>
        <strain evidence="3 4">AR-3-17</strain>
    </source>
</reference>
<feature type="domain" description="UspA" evidence="2">
    <location>
        <begin position="1"/>
        <end position="150"/>
    </location>
</feature>
<gene>
    <name evidence="3" type="ORF">FA046_09770</name>
</gene>
<dbReference type="InterPro" id="IPR006015">
    <property type="entry name" value="Universal_stress_UspA"/>
</dbReference>
<dbReference type="PANTHER" id="PTHR46268">
    <property type="entry name" value="STRESS RESPONSE PROTEIN NHAX"/>
    <property type="match status" value="1"/>
</dbReference>
<comment type="caution">
    <text evidence="3">The sequence shown here is derived from an EMBL/GenBank/DDBJ whole genome shotgun (WGS) entry which is preliminary data.</text>
</comment>